<comment type="caution">
    <text evidence="1">The sequence shown here is derived from an EMBL/GenBank/DDBJ whole genome shotgun (WGS) entry which is preliminary data.</text>
</comment>
<dbReference type="AlphaFoldDB" id="A0A8X6H1A8"/>
<evidence type="ECO:0000313" key="2">
    <source>
        <dbReference type="Proteomes" id="UP000887116"/>
    </source>
</evidence>
<feature type="non-terminal residue" evidence="1">
    <location>
        <position position="1"/>
    </location>
</feature>
<organism evidence="1 2">
    <name type="scientific">Trichonephila clavata</name>
    <name type="common">Joro spider</name>
    <name type="synonym">Nephila clavata</name>
    <dbReference type="NCBI Taxonomy" id="2740835"/>
    <lineage>
        <taxon>Eukaryota</taxon>
        <taxon>Metazoa</taxon>
        <taxon>Ecdysozoa</taxon>
        <taxon>Arthropoda</taxon>
        <taxon>Chelicerata</taxon>
        <taxon>Arachnida</taxon>
        <taxon>Araneae</taxon>
        <taxon>Araneomorphae</taxon>
        <taxon>Entelegynae</taxon>
        <taxon>Araneoidea</taxon>
        <taxon>Nephilidae</taxon>
        <taxon>Trichonephila</taxon>
    </lineage>
</organism>
<reference evidence="1" key="1">
    <citation type="submission" date="2020-07" db="EMBL/GenBank/DDBJ databases">
        <title>Multicomponent nature underlies the extraordinary mechanical properties of spider dragline silk.</title>
        <authorList>
            <person name="Kono N."/>
            <person name="Nakamura H."/>
            <person name="Mori M."/>
            <person name="Yoshida Y."/>
            <person name="Ohtoshi R."/>
            <person name="Malay A.D."/>
            <person name="Moran D.A.P."/>
            <person name="Tomita M."/>
            <person name="Numata K."/>
            <person name="Arakawa K."/>
        </authorList>
    </citation>
    <scope>NUCLEOTIDE SEQUENCE</scope>
</reference>
<dbReference type="Proteomes" id="UP000887116">
    <property type="component" value="Unassembled WGS sequence"/>
</dbReference>
<protein>
    <submittedName>
        <fullName evidence="1">Uncharacterized protein</fullName>
    </submittedName>
</protein>
<proteinExistence type="predicted"/>
<sequence length="49" mass="5632">MVIMAALFFEDGANVEEMDLCFLQVDDHGALTVIPDFLKKILYFYNSRS</sequence>
<accession>A0A8X6H1A8</accession>
<name>A0A8X6H1A8_TRICU</name>
<dbReference type="EMBL" id="BMAO01011944">
    <property type="protein sequence ID" value="GFQ77904.1"/>
    <property type="molecule type" value="Genomic_DNA"/>
</dbReference>
<keyword evidence="2" id="KW-1185">Reference proteome</keyword>
<evidence type="ECO:0000313" key="1">
    <source>
        <dbReference type="EMBL" id="GFQ77904.1"/>
    </source>
</evidence>
<gene>
    <name evidence="1" type="ORF">TNCT_87481</name>
</gene>
<dbReference type="OrthoDB" id="10263520at2759"/>